<comment type="caution">
    <text evidence="2">The sequence shown here is derived from an EMBL/GenBank/DDBJ whole genome shotgun (WGS) entry which is preliminary data.</text>
</comment>
<keyword evidence="3" id="KW-1185">Reference proteome</keyword>
<evidence type="ECO:0000313" key="2">
    <source>
        <dbReference type="EMBL" id="MFC4134892.1"/>
    </source>
</evidence>
<protein>
    <submittedName>
        <fullName evidence="2">Uncharacterized protein</fullName>
    </submittedName>
</protein>
<keyword evidence="1" id="KW-0732">Signal</keyword>
<feature type="chain" id="PRO_5045337651" evidence="1">
    <location>
        <begin position="32"/>
        <end position="179"/>
    </location>
</feature>
<name>A0ABV8LWZ2_9ACTN</name>
<dbReference type="RefSeq" id="WP_253763332.1">
    <property type="nucleotide sequence ID" value="NZ_JAMZDZ010000001.1"/>
</dbReference>
<dbReference type="Proteomes" id="UP001595816">
    <property type="component" value="Unassembled WGS sequence"/>
</dbReference>
<gene>
    <name evidence="2" type="ORF">ACFOZ4_30140</name>
</gene>
<evidence type="ECO:0000256" key="1">
    <source>
        <dbReference type="SAM" id="SignalP"/>
    </source>
</evidence>
<reference evidence="3" key="1">
    <citation type="journal article" date="2019" name="Int. J. Syst. Evol. Microbiol.">
        <title>The Global Catalogue of Microorganisms (GCM) 10K type strain sequencing project: providing services to taxonomists for standard genome sequencing and annotation.</title>
        <authorList>
            <consortium name="The Broad Institute Genomics Platform"/>
            <consortium name="The Broad Institute Genome Sequencing Center for Infectious Disease"/>
            <person name="Wu L."/>
            <person name="Ma J."/>
        </authorList>
    </citation>
    <scope>NUCLEOTIDE SEQUENCE [LARGE SCALE GENOMIC DNA]</scope>
    <source>
        <strain evidence="3">CGMCC 4.7289</strain>
    </source>
</reference>
<accession>A0ABV8LWZ2</accession>
<evidence type="ECO:0000313" key="3">
    <source>
        <dbReference type="Proteomes" id="UP001595816"/>
    </source>
</evidence>
<dbReference type="EMBL" id="JBHSAY010000017">
    <property type="protein sequence ID" value="MFC4134892.1"/>
    <property type="molecule type" value="Genomic_DNA"/>
</dbReference>
<feature type="signal peptide" evidence="1">
    <location>
        <begin position="1"/>
        <end position="31"/>
    </location>
</feature>
<organism evidence="2 3">
    <name type="scientific">Hamadaea flava</name>
    <dbReference type="NCBI Taxonomy" id="1742688"/>
    <lineage>
        <taxon>Bacteria</taxon>
        <taxon>Bacillati</taxon>
        <taxon>Actinomycetota</taxon>
        <taxon>Actinomycetes</taxon>
        <taxon>Micromonosporales</taxon>
        <taxon>Micromonosporaceae</taxon>
        <taxon>Hamadaea</taxon>
    </lineage>
</organism>
<proteinExistence type="predicted"/>
<sequence>MHAARRTLVGAVLTVLAVLGSLLVVPSPAQAYGTLTVKFAVVDTGNCARVRGNLPVTKVTGGCMLYDSFDDTYFKTDPGGVAVKIEMYDSSGMVAKVEFHPDDELLWIYDTRNDGDTVYVYVDSYWNNWIYGPFHAEGTDNVLDYEVVDLSFDEGTSLGIGVKDSENIYDPIFSESAVA</sequence>